<reference evidence="3" key="1">
    <citation type="journal article" date="2019" name="J Environ">
        <title>Genetic characterization and potential molecular dissemination mechanism of tet (31) gene in Aeromonas caviae from an oxytetracycline wastewater treatment system.</title>
        <authorList>
            <person name="Shi Y."/>
            <person name="Tian Z."/>
            <person name="Leclercq S.O."/>
            <person name="Zhang H."/>
            <person name="Yang M."/>
            <person name="Zhang Y."/>
        </authorList>
    </citation>
    <scope>NUCLEOTIDE SEQUENCE</scope>
    <source>
        <strain evidence="3">T25-39</strain>
    </source>
</reference>
<evidence type="ECO:0000313" key="4">
    <source>
        <dbReference type="EMBL" id="BBQ28771.1"/>
    </source>
</evidence>
<evidence type="ECO:0000313" key="5">
    <source>
        <dbReference type="EMBL" id="GJA41496.1"/>
    </source>
</evidence>
<dbReference type="Gene3D" id="3.30.300.90">
    <property type="entry name" value="BolA-like"/>
    <property type="match status" value="1"/>
</dbReference>
<evidence type="ECO:0000313" key="19">
    <source>
        <dbReference type="Proteomes" id="UP001304847"/>
    </source>
</evidence>
<evidence type="ECO:0000313" key="7">
    <source>
        <dbReference type="EMBL" id="GJA61792.1"/>
    </source>
</evidence>
<dbReference type="Proteomes" id="UP001304847">
    <property type="component" value="Unassembled WGS sequence"/>
</dbReference>
<reference evidence="13" key="3">
    <citation type="submission" date="2020-12" db="EMBL/GenBank/DDBJ databases">
        <title>GES Beta-lactamases isolated from hospital effluents in Brazil.</title>
        <authorList>
            <person name="Conte D."/>
            <person name="Mesa D."/>
            <person name="Palmeiro J.K."/>
            <person name="Dalla-Costa L.M."/>
        </authorList>
    </citation>
    <scope>NUCLEOTIDE SEQUENCE [LARGE SCALE GENOMIC DNA]</scope>
    <source>
        <strain evidence="13">Aero21</strain>
    </source>
</reference>
<dbReference type="EMBL" id="BPNL01000065">
    <property type="protein sequence ID" value="GJA56359.1"/>
    <property type="molecule type" value="Genomic_DNA"/>
</dbReference>
<dbReference type="OrthoDB" id="9812890at2"/>
<evidence type="ECO:0000313" key="14">
    <source>
        <dbReference type="EMBL" id="UZC87370.1"/>
    </source>
</evidence>
<organism evidence="9 18">
    <name type="scientific">Aeromonas caviae</name>
    <name type="common">Aeromonas punctata</name>
    <dbReference type="NCBI Taxonomy" id="648"/>
    <lineage>
        <taxon>Bacteria</taxon>
        <taxon>Pseudomonadati</taxon>
        <taxon>Pseudomonadota</taxon>
        <taxon>Gammaproteobacteria</taxon>
        <taxon>Aeromonadales</taxon>
        <taxon>Aeromonadaceae</taxon>
        <taxon>Aeromonas</taxon>
    </lineage>
</organism>
<dbReference type="PIRSF" id="PIRSF003113">
    <property type="entry name" value="BolA"/>
    <property type="match status" value="1"/>
</dbReference>
<dbReference type="InterPro" id="IPR036065">
    <property type="entry name" value="BolA-like_sf"/>
</dbReference>
<dbReference type="Proteomes" id="UP001277183">
    <property type="component" value="Unassembled WGS sequence"/>
</dbReference>
<reference evidence="9" key="5">
    <citation type="submission" date="2022-09" db="EMBL/GenBank/DDBJ databases">
        <title>Intensive care unit water sources are persistently colonized with multi-drug resistant bacteria and are the site of extensive horizontal gene transfer of antibiotic resistance genes.</title>
        <authorList>
            <person name="Diorio-Toth L."/>
        </authorList>
    </citation>
    <scope>NUCLEOTIDE SEQUENCE</scope>
    <source>
        <strain evidence="9">GD03710</strain>
        <strain evidence="10">GD03796</strain>
    </source>
</reference>
<reference evidence="14" key="7">
    <citation type="submission" date="2023-04" db="EMBL/GenBank/DDBJ databases">
        <title>Whole Genome Sequence of Multi-drug resistant Aeromonas caviae as a gut pathogen in newborn.</title>
        <authorList>
            <person name="Jadhav S.V."/>
            <person name="Saroj S.D."/>
            <person name="Saha U.B."/>
            <person name="Sen S."/>
            <person name="Kher A."/>
        </authorList>
    </citation>
    <scope>NUCLEOTIDE SEQUENCE</scope>
    <source>
        <strain evidence="14">SVJ23</strain>
    </source>
</reference>
<dbReference type="EMBL" id="BPNI01000043">
    <property type="protein sequence ID" value="GJA41496.1"/>
    <property type="molecule type" value="Genomic_DNA"/>
</dbReference>
<dbReference type="Proteomes" id="UP000886939">
    <property type="component" value="Unassembled WGS sequence"/>
</dbReference>
<evidence type="ECO:0000313" key="10">
    <source>
        <dbReference type="EMBL" id="MDH1899802.1"/>
    </source>
</evidence>
<dbReference type="InterPro" id="IPR050961">
    <property type="entry name" value="BolA/IbaG_stress_morph_reg"/>
</dbReference>
<dbReference type="EMBL" id="BPNN01000003">
    <property type="protein sequence ID" value="GJA61792.1"/>
    <property type="molecule type" value="Genomic_DNA"/>
</dbReference>
<reference evidence="12 19" key="9">
    <citation type="submission" date="2023-12" db="EMBL/GenBank/DDBJ databases">
        <title>Characterization of antibiotic resistance in Aeromonas spp. in hospital effluent.</title>
        <authorList>
            <person name="Negoseki B.R.S."/>
            <person name="Krul D."/>
            <person name="Siqueira A.C."/>
            <person name="Almeida M."/>
            <person name="Mesa D."/>
            <person name="Conte D."/>
            <person name="Dalla-Costa L.M."/>
        </authorList>
    </citation>
    <scope>NUCLEOTIDE SEQUENCE [LARGE SCALE GENOMIC DNA]</scope>
    <source>
        <strain evidence="12 19">36v</strain>
    </source>
</reference>
<dbReference type="InterPro" id="IPR002634">
    <property type="entry name" value="BolA"/>
</dbReference>
<reference evidence="5 17" key="4">
    <citation type="submission" date="2021-07" db="EMBL/GenBank/DDBJ databases">
        <title>Draft genome sequence of carbapenem-resistant Aeromonas spp. in Japan.</title>
        <authorList>
            <person name="Maehana S."/>
            <person name="Suzuki M."/>
            <person name="Kitasato H."/>
        </authorList>
    </citation>
    <scope>NUCLEOTIDE SEQUENCE</scope>
    <source>
        <strain evidence="5">KAM343</strain>
        <strain evidence="6">KAM348</strain>
        <strain evidence="7">KAM351</strain>
        <strain evidence="8 17">KAM382</strain>
    </source>
</reference>
<dbReference type="Proteomes" id="UP001161704">
    <property type="component" value="Unassembled WGS sequence"/>
</dbReference>
<name>A0A081LP66_AERCA</name>
<dbReference type="Proteomes" id="UP000266778">
    <property type="component" value="Chromosome"/>
</dbReference>
<dbReference type="EMBL" id="BPOP01000033">
    <property type="protein sequence ID" value="GJB92916.1"/>
    <property type="molecule type" value="Genomic_DNA"/>
</dbReference>
<dbReference type="EMBL" id="JAYGOJ010000037">
    <property type="protein sequence ID" value="MEA9436001.1"/>
    <property type="molecule type" value="Genomic_DNA"/>
</dbReference>
<evidence type="ECO:0000313" key="13">
    <source>
        <dbReference type="EMBL" id="QQA59505.1"/>
    </source>
</evidence>
<dbReference type="EMBL" id="JAWZVU010000075">
    <property type="protein sequence ID" value="MDX7721334.1"/>
    <property type="molecule type" value="Genomic_DNA"/>
</dbReference>
<dbReference type="RefSeq" id="WP_010675882.1">
    <property type="nucleotide sequence ID" value="NZ_AP019195.1"/>
</dbReference>
<dbReference type="EMBL" id="CP025706">
    <property type="protein sequence ID" value="AXB04683.1"/>
    <property type="molecule type" value="Genomic_DNA"/>
</dbReference>
<dbReference type="GeneID" id="97855894"/>
<dbReference type="KEGG" id="acav:VI35_01775"/>
<dbReference type="EMBL" id="CP110176">
    <property type="protein sequence ID" value="UZC87370.1"/>
    <property type="molecule type" value="Genomic_DNA"/>
</dbReference>
<evidence type="ECO:0000313" key="3">
    <source>
        <dbReference type="EMBL" id="AXB04683.1"/>
    </source>
</evidence>
<reference evidence="4 16" key="2">
    <citation type="submission" date="2019-12" db="EMBL/GenBank/DDBJ databases">
        <title>complete genome sequences of Aeromonas caviae str. WP2-W18-ESBL-01 isolated from wastewater treatment plant effluent.</title>
        <authorList>
            <person name="Sekizuka T."/>
            <person name="Itokawa K."/>
            <person name="Yatsu K."/>
            <person name="Inamine Y."/>
            <person name="Kuroda M."/>
        </authorList>
    </citation>
    <scope>NUCLEOTIDE SEQUENCE [LARGE SCALE GENOMIC DNA]</scope>
    <source>
        <strain evidence="4 16">WP2-W18-ESBL-01</strain>
    </source>
</reference>
<reference evidence="15" key="6">
    <citation type="submission" date="2023-03" db="EMBL/GenBank/DDBJ databases">
        <title>Aeromonas caviae strain AC1520.</title>
        <authorList>
            <person name="Xie T."/>
            <person name="Zhang Q."/>
            <person name="Deng J."/>
            <person name="Li X."/>
        </authorList>
    </citation>
    <scope>NUCLEOTIDE SEQUENCE</scope>
    <source>
        <strain evidence="15">AC1520</strain>
    </source>
</reference>
<dbReference type="EMBL" id="CP120942">
    <property type="protein sequence ID" value="WFF97638.1"/>
    <property type="molecule type" value="Genomic_DNA"/>
</dbReference>
<evidence type="ECO:0000313" key="9">
    <source>
        <dbReference type="EMBL" id="MDH1506662.1"/>
    </source>
</evidence>
<dbReference type="Proteomes" id="UP000886934">
    <property type="component" value="Unassembled WGS sequence"/>
</dbReference>
<dbReference type="Proteomes" id="UP001163285">
    <property type="component" value="Chromosome"/>
</dbReference>
<proteinExistence type="inferred from homology"/>
<gene>
    <name evidence="9" type="primary">ibaG</name>
    <name evidence="3" type="ORF">C1C91_06385</name>
    <name evidence="13" type="ORF">JC965_14555</name>
    <name evidence="5" type="ORF">KAM343_22920</name>
    <name evidence="6" type="ORF">KAM348_37820</name>
    <name evidence="7" type="ORF">KAM351_04030</name>
    <name evidence="8" type="ORF">KAM382_29770</name>
    <name evidence="10" type="ORF">N5I07_19995</name>
    <name evidence="9" type="ORF">N5I20_16555</name>
    <name evidence="14" type="ORF">OJY61_05350</name>
    <name evidence="15" type="ORF">P5S46_18725</name>
    <name evidence="11" type="ORF">SJS77_12730</name>
    <name evidence="12" type="ORF">VCX44_09210</name>
    <name evidence="4" type="ORF">WP2W18E01_03530</name>
</gene>
<evidence type="ECO:0000256" key="1">
    <source>
        <dbReference type="ARBA" id="ARBA00005578"/>
    </source>
</evidence>
<evidence type="ECO:0000313" key="11">
    <source>
        <dbReference type="EMBL" id="MDX7721334.1"/>
    </source>
</evidence>
<dbReference type="EMBL" id="JAOCFT010000001">
    <property type="protein sequence ID" value="MDH1899802.1"/>
    <property type="molecule type" value="Genomic_DNA"/>
</dbReference>
<reference evidence="11" key="8">
    <citation type="submission" date="2023-11" db="EMBL/GenBank/DDBJ databases">
        <title>WGS of Aeromonas in Northern Israel.</title>
        <authorList>
            <person name="Hershko Y."/>
        </authorList>
    </citation>
    <scope>NUCLEOTIDE SEQUENCE</scope>
    <source>
        <strain evidence="11">77416</strain>
    </source>
</reference>
<dbReference type="Proteomes" id="UP000515756">
    <property type="component" value="Chromosome"/>
</dbReference>
<dbReference type="PANTHER" id="PTHR46229">
    <property type="entry name" value="BOLA TRANSCRIPTION REGULATOR"/>
    <property type="match status" value="1"/>
</dbReference>
<dbReference type="Proteomes" id="UP001160758">
    <property type="component" value="Unassembled WGS sequence"/>
</dbReference>
<evidence type="ECO:0000313" key="18">
    <source>
        <dbReference type="Proteomes" id="UP001161704"/>
    </source>
</evidence>
<evidence type="ECO:0000313" key="8">
    <source>
        <dbReference type="EMBL" id="GJB92916.1"/>
    </source>
</evidence>
<dbReference type="Proteomes" id="UP000887009">
    <property type="component" value="Unassembled WGS sequence"/>
</dbReference>
<evidence type="ECO:0000313" key="17">
    <source>
        <dbReference type="Proteomes" id="UP000737420"/>
    </source>
</evidence>
<dbReference type="AlphaFoldDB" id="A0A081LP66"/>
<evidence type="ECO:0000313" key="16">
    <source>
        <dbReference type="Proteomes" id="UP000515756"/>
    </source>
</evidence>
<dbReference type="EMBL" id="JAOCIZ010000074">
    <property type="protein sequence ID" value="MDH1506662.1"/>
    <property type="molecule type" value="Genomic_DNA"/>
</dbReference>
<dbReference type="EMBL" id="CP065937">
    <property type="protein sequence ID" value="QQA59505.1"/>
    <property type="molecule type" value="Genomic_DNA"/>
</dbReference>
<dbReference type="Pfam" id="PF01722">
    <property type="entry name" value="BolA"/>
    <property type="match status" value="1"/>
</dbReference>
<protein>
    <submittedName>
        <fullName evidence="9">BolA family iron metabolism protein IbaG</fullName>
    </submittedName>
</protein>
<dbReference type="PANTHER" id="PTHR46229:SF4">
    <property type="entry name" value="ACID STRESS PROTEIN IBAG"/>
    <property type="match status" value="1"/>
</dbReference>
<comment type="similarity">
    <text evidence="1 2">Belongs to the BolA/IbaG family.</text>
</comment>
<evidence type="ECO:0000313" key="15">
    <source>
        <dbReference type="EMBL" id="WFF97638.1"/>
    </source>
</evidence>
<evidence type="ECO:0000313" key="6">
    <source>
        <dbReference type="EMBL" id="GJA56359.1"/>
    </source>
</evidence>
<sequence>MQVSEIEAILLEALPLSEVHVKGDGSHYQVIAVGDMFDGMSRVKKQQAIYAPLMDKIATNEIHALSIKAYTDAEWKRERKFQLPS</sequence>
<dbReference type="Proteomes" id="UP001218423">
    <property type="component" value="Chromosome"/>
</dbReference>
<keyword evidence="19" id="KW-1185">Reference proteome</keyword>
<evidence type="ECO:0000313" key="12">
    <source>
        <dbReference type="EMBL" id="MEA9436001.1"/>
    </source>
</evidence>
<accession>A0A081LP66</accession>
<dbReference type="Proteomes" id="UP000737420">
    <property type="component" value="Unassembled WGS sequence"/>
</dbReference>
<dbReference type="EMBL" id="AP021927">
    <property type="protein sequence ID" value="BBQ28771.1"/>
    <property type="molecule type" value="Genomic_DNA"/>
</dbReference>
<evidence type="ECO:0000256" key="2">
    <source>
        <dbReference type="RuleBase" id="RU003860"/>
    </source>
</evidence>
<dbReference type="SUPFAM" id="SSF82657">
    <property type="entry name" value="BolA-like"/>
    <property type="match status" value="1"/>
</dbReference>